<dbReference type="PANTHER" id="PTHR35672:SF1">
    <property type="entry name" value="C-U-EDITING ENZYME APOBEC-4-RELATED"/>
    <property type="match status" value="1"/>
</dbReference>
<accession>A0A9F2R6B7</accession>
<protein>
    <submittedName>
        <fullName evidence="2">C-&gt;U-editing enzyme APOBEC-4</fullName>
    </submittedName>
</protein>
<dbReference type="Proteomes" id="UP000695026">
    <property type="component" value="Unplaced"/>
</dbReference>
<dbReference type="RefSeq" id="XP_007437914.1">
    <property type="nucleotide sequence ID" value="XM_007437852.1"/>
</dbReference>
<keyword evidence="1" id="KW-1185">Reference proteome</keyword>
<reference evidence="2" key="1">
    <citation type="submission" date="2025-08" db="UniProtKB">
        <authorList>
            <consortium name="RefSeq"/>
        </authorList>
    </citation>
    <scope>IDENTIFICATION</scope>
    <source>
        <tissue evidence="2">Liver</tissue>
    </source>
</reference>
<evidence type="ECO:0000313" key="1">
    <source>
        <dbReference type="Proteomes" id="UP000695026"/>
    </source>
</evidence>
<dbReference type="OMA" id="PASAWNR"/>
<dbReference type="CTD" id="403314"/>
<gene>
    <name evidence="2" type="primary">APOBEC4</name>
</gene>
<name>A0A9F2R6B7_PYTBI</name>
<evidence type="ECO:0000313" key="2">
    <source>
        <dbReference type="RefSeq" id="XP_007437914.1"/>
    </source>
</evidence>
<dbReference type="AlphaFoldDB" id="A0A9F2R6B7"/>
<proteinExistence type="predicted"/>
<organism evidence="1 2">
    <name type="scientific">Python bivittatus</name>
    <name type="common">Burmese python</name>
    <name type="synonym">Python molurus bivittatus</name>
    <dbReference type="NCBI Taxonomy" id="176946"/>
    <lineage>
        <taxon>Eukaryota</taxon>
        <taxon>Metazoa</taxon>
        <taxon>Chordata</taxon>
        <taxon>Craniata</taxon>
        <taxon>Vertebrata</taxon>
        <taxon>Euteleostomi</taxon>
        <taxon>Lepidosauria</taxon>
        <taxon>Squamata</taxon>
        <taxon>Bifurcata</taxon>
        <taxon>Unidentata</taxon>
        <taxon>Episquamata</taxon>
        <taxon>Toxicofera</taxon>
        <taxon>Serpentes</taxon>
        <taxon>Henophidia</taxon>
        <taxon>Pythonidae</taxon>
        <taxon>Python</taxon>
    </lineage>
</organism>
<dbReference type="Gene3D" id="3.40.140.10">
    <property type="entry name" value="Cytidine Deaminase, domain 2"/>
    <property type="match status" value="1"/>
</dbReference>
<dbReference type="GeneID" id="103064475"/>
<dbReference type="KEGG" id="pbi:103064475"/>
<sequence>MDLETKPFCQEYLAQKGTIVKPYYWLTMSQNCTKCPYHIQTGEEARVPYTEFQKAFGFPYGPTYYQNKHLLFYELRHASGKLIQKGHVTNCIEYNIHPESMLFEMGGYLDSVVHNWENSAYIILYSNYSPCNEAEHGCISKIYSFLMKYQDITLCIYFSQLYHTEEDFPVSTWNCEALQSLASMWPRVTLNPLCGGLWNSLLHNFVNTMPQARLYHPILPVRTLADKNNAAQIRSITGMKLPFVNTLSQPIYGTSIAAPSLQNYYLTTSYYPAEVTSSRLPPVGMPPSHFTPPINTLPLLYNKPRNIVRHLNMPNESLSKLIPKGRSLHREKITEHLLNSKSAEPEGYRKKKD</sequence>
<dbReference type="Pfam" id="PF18778">
    <property type="entry name" value="NAD1"/>
    <property type="match status" value="1"/>
</dbReference>
<dbReference type="InterPro" id="IPR038953">
    <property type="entry name" value="APOBEC4"/>
</dbReference>
<dbReference type="PANTHER" id="PTHR35672">
    <property type="entry name" value="C-U-EDITING ENZYME APOBEC-4-RELATED"/>
    <property type="match status" value="1"/>
</dbReference>
<dbReference type="OrthoDB" id="9941981at2759"/>